<name>A0A6J6B6U7_9ZZZZ</name>
<sequence>MRISKSLIAILFLQLFIPQAHANEIPTSFSFQGSGYGHGVGMSQIGARAMALAGESPLSILRYYYSGVEIESLPDTQTLRVNIGHLLKNIKLGTSTPNSTISAFISNDKAVAQLPSKSSFSFSISGSQISLMSVTGKKSHVITRNREFTIRWSGESATVSVTDTKGTMKYRYGQIQLKSVRTKDGKYFIEATNSLRLHDEYLYGIGEVPSSWPAAALQAQAIASRTYALSKAGVIKSACDCNLYGSISDQSFIGYAKESEPLYGKLWREAVDATMSSESTGLAITMQGEPITSYFTSSTGGQTESAINAWGSDRQFALSVPDSSSADITLNPRYAQWNRVVSQEVIALAFLLPDVATLEIVSRNSTGTVGMIKAVSSAGVEVVLRGETFRSRTKIPSAWFELVSVQN</sequence>
<evidence type="ECO:0000313" key="2">
    <source>
        <dbReference type="EMBL" id="CAB4534023.1"/>
    </source>
</evidence>
<protein>
    <submittedName>
        <fullName evidence="2">Unannotated protein</fullName>
    </submittedName>
</protein>
<dbReference type="InterPro" id="IPR013693">
    <property type="entry name" value="SpoIID/LytB_N"/>
</dbReference>
<accession>A0A6J6B6U7</accession>
<organism evidence="2">
    <name type="scientific">freshwater metagenome</name>
    <dbReference type="NCBI Taxonomy" id="449393"/>
    <lineage>
        <taxon>unclassified sequences</taxon>
        <taxon>metagenomes</taxon>
        <taxon>ecological metagenomes</taxon>
    </lineage>
</organism>
<dbReference type="AlphaFoldDB" id="A0A6J6B6U7"/>
<evidence type="ECO:0000259" key="1">
    <source>
        <dbReference type="Pfam" id="PF08486"/>
    </source>
</evidence>
<gene>
    <name evidence="2" type="ORF">UFOPK1438_00095</name>
</gene>
<dbReference type="EMBL" id="CAEZSM010000005">
    <property type="protein sequence ID" value="CAB4534023.1"/>
    <property type="molecule type" value="Genomic_DNA"/>
</dbReference>
<feature type="domain" description="Sporulation stage II protein D amidase enhancer LytB N-terminal" evidence="1">
    <location>
        <begin position="192"/>
        <end position="275"/>
    </location>
</feature>
<reference evidence="2" key="1">
    <citation type="submission" date="2020-05" db="EMBL/GenBank/DDBJ databases">
        <authorList>
            <person name="Chiriac C."/>
            <person name="Salcher M."/>
            <person name="Ghai R."/>
            <person name="Kavagutti S V."/>
        </authorList>
    </citation>
    <scope>NUCLEOTIDE SEQUENCE</scope>
</reference>
<proteinExistence type="predicted"/>
<dbReference type="Pfam" id="PF08486">
    <property type="entry name" value="SpoIID"/>
    <property type="match status" value="1"/>
</dbReference>